<protein>
    <recommendedName>
        <fullName evidence="1">Phospholipase D-like domain-containing protein</fullName>
    </recommendedName>
</protein>
<evidence type="ECO:0000313" key="3">
    <source>
        <dbReference type="Proteomes" id="UP000020218"/>
    </source>
</evidence>
<dbReference type="PATRIC" id="fig|1454001.3.peg.3304"/>
<dbReference type="STRING" id="1454001.AW08_03257"/>
<dbReference type="Proteomes" id="UP000020218">
    <property type="component" value="Unassembled WGS sequence"/>
</dbReference>
<reference evidence="2" key="1">
    <citation type="submission" date="2014-02" db="EMBL/GenBank/DDBJ databases">
        <title>Expanding our view of genomic diversity in Candidatus Accumulibacter clades.</title>
        <authorList>
            <person name="Skennerton C.T."/>
            <person name="Barr J.J."/>
            <person name="Slater F.R."/>
            <person name="Bond P.L."/>
            <person name="Tyson G.W."/>
        </authorList>
    </citation>
    <scope>NUCLEOTIDE SEQUENCE [LARGE SCALE GENOMIC DNA]</scope>
</reference>
<dbReference type="EMBL" id="JFAX01000024">
    <property type="protein sequence ID" value="EXI65338.1"/>
    <property type="molecule type" value="Genomic_DNA"/>
</dbReference>
<dbReference type="NCBIfam" id="NF041068">
    <property type="entry name" value="DpdK"/>
    <property type="match status" value="1"/>
</dbReference>
<evidence type="ECO:0000313" key="2">
    <source>
        <dbReference type="EMBL" id="EXI65338.1"/>
    </source>
</evidence>
<dbReference type="AlphaFoldDB" id="A0A011M6T2"/>
<evidence type="ECO:0000259" key="1">
    <source>
        <dbReference type="Pfam" id="PF13091"/>
    </source>
</evidence>
<comment type="caution">
    <text evidence="2">The sequence shown here is derived from an EMBL/GenBank/DDBJ whole genome shotgun (WGS) entry which is preliminary data.</text>
</comment>
<feature type="domain" description="Phospholipase D-like" evidence="1">
    <location>
        <begin position="64"/>
        <end position="170"/>
    </location>
</feature>
<dbReference type="Pfam" id="PF13091">
    <property type="entry name" value="PLDc_2"/>
    <property type="match status" value="1"/>
</dbReference>
<proteinExistence type="predicted"/>
<keyword evidence="3" id="KW-1185">Reference proteome</keyword>
<accession>A0A011M6T2</accession>
<organism evidence="2 3">
    <name type="scientific">Candidatus Accumulibacter adjunctus</name>
    <dbReference type="NCBI Taxonomy" id="1454001"/>
    <lineage>
        <taxon>Bacteria</taxon>
        <taxon>Pseudomonadati</taxon>
        <taxon>Pseudomonadota</taxon>
        <taxon>Betaproteobacteria</taxon>
        <taxon>Candidatus Accumulibacter</taxon>
    </lineage>
</organism>
<gene>
    <name evidence="2" type="ORF">AW08_03257</name>
</gene>
<dbReference type="InterPro" id="IPR025202">
    <property type="entry name" value="PLD-like_dom"/>
</dbReference>
<name>A0A011M6T2_9PROT</name>
<dbReference type="SUPFAM" id="SSF56024">
    <property type="entry name" value="Phospholipase D/nuclease"/>
    <property type="match status" value="1"/>
</dbReference>
<sequence length="184" mass="20793">MSAPRYQTRRIFRSAITSQEVVRELVQVMCLAELLAPSREVWLVSPWISDFVLLDNRSGRFDAINPQWQRREIRLVDFALQLMTNGTQVIVVTRPDRHNETFLGRMSDRAEESGLGDCIQLVCRDALHTKGILTDGGLLLGSMNLTYSGLELNEESVYYEISPEGIAKARVELQAYRSGQADAC</sequence>